<feature type="transmembrane region" description="Helical" evidence="6">
    <location>
        <begin position="227"/>
        <end position="252"/>
    </location>
</feature>
<comment type="caution">
    <text evidence="8">The sequence shown here is derived from an EMBL/GenBank/DDBJ whole genome shotgun (WGS) entry which is preliminary data.</text>
</comment>
<evidence type="ECO:0000256" key="4">
    <source>
        <dbReference type="ARBA" id="ARBA00022989"/>
    </source>
</evidence>
<gene>
    <name evidence="8" type="ORF">NDM98_18490</name>
</gene>
<evidence type="ECO:0000256" key="6">
    <source>
        <dbReference type="PIRNR" id="PIRNR018968"/>
    </source>
</evidence>
<evidence type="ECO:0000259" key="7">
    <source>
        <dbReference type="Pfam" id="PF02687"/>
    </source>
</evidence>
<evidence type="ECO:0000256" key="3">
    <source>
        <dbReference type="ARBA" id="ARBA00022692"/>
    </source>
</evidence>
<evidence type="ECO:0000256" key="1">
    <source>
        <dbReference type="ARBA" id="ARBA00004651"/>
    </source>
</evidence>
<name>A0ABT0XMU2_9BACI</name>
<evidence type="ECO:0000256" key="5">
    <source>
        <dbReference type="ARBA" id="ARBA00023136"/>
    </source>
</evidence>
<keyword evidence="6" id="KW-0813">Transport</keyword>
<feature type="transmembrane region" description="Helical" evidence="6">
    <location>
        <begin position="492"/>
        <end position="515"/>
    </location>
</feature>
<dbReference type="RefSeq" id="WP_251610787.1">
    <property type="nucleotide sequence ID" value="NZ_JAMQJY010000003.1"/>
</dbReference>
<organism evidence="8 9">
    <name type="scientific">Alkalicoccobacillus plakortidis</name>
    <dbReference type="NCBI Taxonomy" id="444060"/>
    <lineage>
        <taxon>Bacteria</taxon>
        <taxon>Bacillati</taxon>
        <taxon>Bacillota</taxon>
        <taxon>Bacilli</taxon>
        <taxon>Bacillales</taxon>
        <taxon>Bacillaceae</taxon>
        <taxon>Alkalicoccobacillus</taxon>
    </lineage>
</organism>
<feature type="transmembrane region" description="Helical" evidence="6">
    <location>
        <begin position="147"/>
        <end position="170"/>
    </location>
</feature>
<sequence length="610" mass="69037">MLGKLAVSGIRSKLKDYIVLLAGLIMSISIFYMFQTLAWNKEFTSENSLINSIQLVFNVGSVLLAAVTFFYILYTNSFLLSLRQKEFGMYMLLGAKKKQIQKIMFIETMVIGMISLVIGIGLGVLLAEVVGHLLMNQLNFTATTYSAFFLPAVAITLVFFFVLFSINGVINSIRLSRLQILELVHADAQSDIVPVKIKTRVISAGLGVISLGIGYFALINMEKLRELGLLLATLATTLGTYLIFSSLIPWIVNLLKMNKSLNGKGIQAFTFSQLRFRINGLKKMLATVTMLIALGAGAIAAGMAFQHNVSALSDFQDIYDTTVFDANEEQEKILSNIDFNEVNEYRYKVDDQYVYFLDKDLDEQRPLILDYDSQSGTEPTIKRLEEDLPQDTRGFEEDEDVVIEYEWSYFLYGIAESNNSEFGPVVVNSEEYAKVDETEKKVLIGKTDAFTDYLPQWKQLDEIQNERYETDMMFSSKYRMYEGLNAISSGTVFMGFFLGIAFLAMMASCLMFKVLSGATKDIGRYEMLRKIGVRPSKLSGSVYKELFFIFLFPGIFGIVHVLVGMNLFSFILLEPYYRLWFPISLFIAIYAVYYLITVNLYKGIVMPKSK</sequence>
<keyword evidence="2 6" id="KW-1003">Cell membrane</keyword>
<dbReference type="EMBL" id="JAMQJY010000003">
    <property type="protein sequence ID" value="MCM2677225.1"/>
    <property type="molecule type" value="Genomic_DNA"/>
</dbReference>
<evidence type="ECO:0000256" key="2">
    <source>
        <dbReference type="ARBA" id="ARBA00022475"/>
    </source>
</evidence>
<dbReference type="Proteomes" id="UP001203665">
    <property type="component" value="Unassembled WGS sequence"/>
</dbReference>
<feature type="transmembrane region" description="Helical" evidence="6">
    <location>
        <begin position="284"/>
        <end position="305"/>
    </location>
</feature>
<feature type="domain" description="ABC3 transporter permease C-terminal" evidence="7">
    <location>
        <begin position="59"/>
        <end position="178"/>
    </location>
</feature>
<protein>
    <submittedName>
        <fullName evidence="8">ABC transporter permease</fullName>
    </submittedName>
</protein>
<comment type="subcellular location">
    <subcellularLocation>
        <location evidence="1 6">Cell membrane</location>
        <topology evidence="1 6">Multi-pass membrane protein</topology>
    </subcellularLocation>
</comment>
<dbReference type="PIRSF" id="PIRSF018968">
    <property type="entry name" value="ABC_permease_BceB"/>
    <property type="match status" value="1"/>
</dbReference>
<dbReference type="InterPro" id="IPR027022">
    <property type="entry name" value="ABC_permease_BceB-typ"/>
</dbReference>
<feature type="transmembrane region" description="Helical" evidence="6">
    <location>
        <begin position="201"/>
        <end position="221"/>
    </location>
</feature>
<comment type="similarity">
    <text evidence="6">Belongs to the ABC-4 integral membrane protein family.</text>
</comment>
<dbReference type="InterPro" id="IPR003838">
    <property type="entry name" value="ABC3_permease_C"/>
</dbReference>
<keyword evidence="3 6" id="KW-0812">Transmembrane</keyword>
<proteinExistence type="inferred from homology"/>
<evidence type="ECO:0000313" key="9">
    <source>
        <dbReference type="Proteomes" id="UP001203665"/>
    </source>
</evidence>
<dbReference type="InterPro" id="IPR052536">
    <property type="entry name" value="ABC-4_Integral_Memb_Prot"/>
</dbReference>
<feature type="transmembrane region" description="Helical" evidence="6">
    <location>
        <begin position="17"/>
        <end position="35"/>
    </location>
</feature>
<feature type="transmembrane region" description="Helical" evidence="6">
    <location>
        <begin position="546"/>
        <end position="573"/>
    </location>
</feature>
<feature type="transmembrane region" description="Helical" evidence="6">
    <location>
        <begin position="103"/>
        <end position="127"/>
    </location>
</feature>
<feature type="transmembrane region" description="Helical" evidence="6">
    <location>
        <begin position="579"/>
        <end position="601"/>
    </location>
</feature>
<reference evidence="8" key="1">
    <citation type="submission" date="2022-06" db="EMBL/GenBank/DDBJ databases">
        <title>Alkalicoccobacillus porphyridii sp. nov., isolated from a marine red alga, Porphyridium purpureum and reclassification of Shouchella plakortidis and Shouchella gibsonii as Alkalicoccobacillus plakortidis comb. nov. and Alkalicoccobacillus gibsonii comb. nov.</title>
        <authorList>
            <person name="Kim K.H."/>
            <person name="Lee J.K."/>
            <person name="Han D.M."/>
            <person name="Baek J.H."/>
            <person name="Jeon C.O."/>
        </authorList>
    </citation>
    <scope>NUCLEOTIDE SEQUENCE</scope>
    <source>
        <strain evidence="8">DSM 19153</strain>
    </source>
</reference>
<keyword evidence="5 6" id="KW-0472">Membrane</keyword>
<accession>A0ABT0XMU2</accession>
<evidence type="ECO:0000313" key="8">
    <source>
        <dbReference type="EMBL" id="MCM2677225.1"/>
    </source>
</evidence>
<dbReference type="PANTHER" id="PTHR46795:SF3">
    <property type="entry name" value="ABC TRANSPORTER PERMEASE"/>
    <property type="match status" value="1"/>
</dbReference>
<keyword evidence="4 6" id="KW-1133">Transmembrane helix</keyword>
<dbReference type="PANTHER" id="PTHR46795">
    <property type="entry name" value="ABC TRANSPORTER PERMEASE-RELATED-RELATED"/>
    <property type="match status" value="1"/>
</dbReference>
<keyword evidence="9" id="KW-1185">Reference proteome</keyword>
<dbReference type="Pfam" id="PF02687">
    <property type="entry name" value="FtsX"/>
    <property type="match status" value="1"/>
</dbReference>
<feature type="transmembrane region" description="Helical" evidence="6">
    <location>
        <begin position="55"/>
        <end position="82"/>
    </location>
</feature>